<feature type="transmembrane region" description="Helical" evidence="1">
    <location>
        <begin position="74"/>
        <end position="95"/>
    </location>
</feature>
<evidence type="ECO:0000313" key="2">
    <source>
        <dbReference type="EMBL" id="GAA2628695.1"/>
    </source>
</evidence>
<evidence type="ECO:0008006" key="4">
    <source>
        <dbReference type="Google" id="ProtNLM"/>
    </source>
</evidence>
<keyword evidence="1" id="KW-1133">Transmembrane helix</keyword>
<proteinExistence type="predicted"/>
<gene>
    <name evidence="2" type="ORF">GCM10009863_49880</name>
</gene>
<evidence type="ECO:0000313" key="3">
    <source>
        <dbReference type="Proteomes" id="UP001501447"/>
    </source>
</evidence>
<evidence type="ECO:0000256" key="1">
    <source>
        <dbReference type="SAM" id="Phobius"/>
    </source>
</evidence>
<keyword evidence="3" id="KW-1185">Reference proteome</keyword>
<keyword evidence="1" id="KW-0472">Membrane</keyword>
<comment type="caution">
    <text evidence="2">The sequence shown here is derived from an EMBL/GenBank/DDBJ whole genome shotgun (WGS) entry which is preliminary data.</text>
</comment>
<sequence length="139" mass="14379">MAALVLALEACVLVLLNLFLGKVADAQEMSLAGIDPHAMAVSAWIGAALVGGYVLGCALILARTALRDRGPHGFFRIALISCAVVHALLGAFSIGLVGWSAFAFMMVVLGLVVWTLTWYAAAEETAGKPAAGPLTPTSR</sequence>
<accession>A0ABP6CXP5</accession>
<dbReference type="EMBL" id="BAAARJ010000017">
    <property type="protein sequence ID" value="GAA2628695.1"/>
    <property type="molecule type" value="Genomic_DNA"/>
</dbReference>
<name>A0ABP6CXP5_9ACTN</name>
<protein>
    <recommendedName>
        <fullName evidence="4">Integral membrane protein</fullName>
    </recommendedName>
</protein>
<feature type="transmembrane region" description="Helical" evidence="1">
    <location>
        <begin position="42"/>
        <end position="62"/>
    </location>
</feature>
<reference evidence="3" key="1">
    <citation type="journal article" date="2019" name="Int. J. Syst. Evol. Microbiol.">
        <title>The Global Catalogue of Microorganisms (GCM) 10K type strain sequencing project: providing services to taxonomists for standard genome sequencing and annotation.</title>
        <authorList>
            <consortium name="The Broad Institute Genomics Platform"/>
            <consortium name="The Broad Institute Genome Sequencing Center for Infectious Disease"/>
            <person name="Wu L."/>
            <person name="Ma J."/>
        </authorList>
    </citation>
    <scope>NUCLEOTIDE SEQUENCE [LARGE SCALE GENOMIC DNA]</scope>
    <source>
        <strain evidence="3">JCM 16373</strain>
    </source>
</reference>
<dbReference type="Proteomes" id="UP001501447">
    <property type="component" value="Unassembled WGS sequence"/>
</dbReference>
<feature type="transmembrane region" description="Helical" evidence="1">
    <location>
        <begin position="101"/>
        <end position="121"/>
    </location>
</feature>
<organism evidence="2 3">
    <name type="scientific">Streptomyces axinellae</name>
    <dbReference type="NCBI Taxonomy" id="552788"/>
    <lineage>
        <taxon>Bacteria</taxon>
        <taxon>Bacillati</taxon>
        <taxon>Actinomycetota</taxon>
        <taxon>Actinomycetes</taxon>
        <taxon>Kitasatosporales</taxon>
        <taxon>Streptomycetaceae</taxon>
        <taxon>Streptomyces</taxon>
    </lineage>
</organism>
<keyword evidence="1" id="KW-0812">Transmembrane</keyword>